<dbReference type="EMBL" id="SRLO01000799">
    <property type="protein sequence ID" value="TNN46258.1"/>
    <property type="molecule type" value="Genomic_DNA"/>
</dbReference>
<protein>
    <submittedName>
        <fullName evidence="1">Uncharacterized protein</fullName>
    </submittedName>
</protein>
<dbReference type="AlphaFoldDB" id="A0A4Z2FY81"/>
<evidence type="ECO:0000313" key="2">
    <source>
        <dbReference type="Proteomes" id="UP000314294"/>
    </source>
</evidence>
<dbReference type="Proteomes" id="UP000314294">
    <property type="component" value="Unassembled WGS sequence"/>
</dbReference>
<reference evidence="1 2" key="1">
    <citation type="submission" date="2019-03" db="EMBL/GenBank/DDBJ databases">
        <title>First draft genome of Liparis tanakae, snailfish: a comprehensive survey of snailfish specific genes.</title>
        <authorList>
            <person name="Kim W."/>
            <person name="Song I."/>
            <person name="Jeong J.-H."/>
            <person name="Kim D."/>
            <person name="Kim S."/>
            <person name="Ryu S."/>
            <person name="Song J.Y."/>
            <person name="Lee S.K."/>
        </authorList>
    </citation>
    <scope>NUCLEOTIDE SEQUENCE [LARGE SCALE GENOMIC DNA]</scope>
    <source>
        <tissue evidence="1">Muscle</tissue>
    </source>
</reference>
<gene>
    <name evidence="1" type="ORF">EYF80_043538</name>
</gene>
<comment type="caution">
    <text evidence="1">The sequence shown here is derived from an EMBL/GenBank/DDBJ whole genome shotgun (WGS) entry which is preliminary data.</text>
</comment>
<evidence type="ECO:0000313" key="1">
    <source>
        <dbReference type="EMBL" id="TNN46258.1"/>
    </source>
</evidence>
<accession>A0A4Z2FY81</accession>
<proteinExistence type="predicted"/>
<organism evidence="1 2">
    <name type="scientific">Liparis tanakae</name>
    <name type="common">Tanaka's snailfish</name>
    <dbReference type="NCBI Taxonomy" id="230148"/>
    <lineage>
        <taxon>Eukaryota</taxon>
        <taxon>Metazoa</taxon>
        <taxon>Chordata</taxon>
        <taxon>Craniata</taxon>
        <taxon>Vertebrata</taxon>
        <taxon>Euteleostomi</taxon>
        <taxon>Actinopterygii</taxon>
        <taxon>Neopterygii</taxon>
        <taxon>Teleostei</taxon>
        <taxon>Neoteleostei</taxon>
        <taxon>Acanthomorphata</taxon>
        <taxon>Eupercaria</taxon>
        <taxon>Perciformes</taxon>
        <taxon>Cottioidei</taxon>
        <taxon>Cottales</taxon>
        <taxon>Liparidae</taxon>
        <taxon>Liparis</taxon>
    </lineage>
</organism>
<sequence>MPLHHCRISITTQTRSAGPKCATSHLWTLCGAPSGHRRDGYKQVQVKFEVAEGQQQKTRGWCDFDARARRQVVHCGADDDEGNWKQMTRCQGKVATAGKV</sequence>
<name>A0A4Z2FY81_9TELE</name>
<keyword evidence="2" id="KW-1185">Reference proteome</keyword>